<feature type="region of interest" description="Disordered" evidence="1">
    <location>
        <begin position="73"/>
        <end position="116"/>
    </location>
</feature>
<keyword evidence="3" id="KW-1185">Reference proteome</keyword>
<comment type="caution">
    <text evidence="2">The sequence shown here is derived from an EMBL/GenBank/DDBJ whole genome shotgun (WGS) entry which is preliminary data.</text>
</comment>
<evidence type="ECO:0000256" key="1">
    <source>
        <dbReference type="SAM" id="MobiDB-lite"/>
    </source>
</evidence>
<dbReference type="EMBL" id="JAXBLV010000222">
    <property type="protein sequence ID" value="MDY3562744.1"/>
    <property type="molecule type" value="Genomic_DNA"/>
</dbReference>
<evidence type="ECO:0008006" key="4">
    <source>
        <dbReference type="Google" id="ProtNLM"/>
    </source>
</evidence>
<feature type="compositionally biased region" description="Low complexity" evidence="1">
    <location>
        <begin position="89"/>
        <end position="116"/>
    </location>
</feature>
<accession>A0ABU5F6D5</accession>
<evidence type="ECO:0000313" key="3">
    <source>
        <dbReference type="Proteomes" id="UP001272242"/>
    </source>
</evidence>
<name>A0ABU5F6D5_9BACT</name>
<organism evidence="2 3">
    <name type="scientific">Gemmata algarum</name>
    <dbReference type="NCBI Taxonomy" id="2975278"/>
    <lineage>
        <taxon>Bacteria</taxon>
        <taxon>Pseudomonadati</taxon>
        <taxon>Planctomycetota</taxon>
        <taxon>Planctomycetia</taxon>
        <taxon>Gemmatales</taxon>
        <taxon>Gemmataceae</taxon>
        <taxon>Gemmata</taxon>
    </lineage>
</organism>
<proteinExistence type="predicted"/>
<gene>
    <name evidence="2" type="ORF">R5W23_004222</name>
</gene>
<protein>
    <recommendedName>
        <fullName evidence="4">DUF1501 domain-containing protein</fullName>
    </recommendedName>
</protein>
<dbReference type="Proteomes" id="UP001272242">
    <property type="component" value="Unassembled WGS sequence"/>
</dbReference>
<sequence>MSTTITPLGGGAVGSLVAAFTGFSQRQLLPGAIRSGSSAAALTVELGVSSSSDAQHEDFLTFGAASLQRLAAGGSGLEQQHPERAFSMAPQAHDPAAHPPTARGRAATAHATNGAT</sequence>
<evidence type="ECO:0000313" key="2">
    <source>
        <dbReference type="EMBL" id="MDY3562744.1"/>
    </source>
</evidence>
<dbReference type="RefSeq" id="WP_261187908.1">
    <property type="nucleotide sequence ID" value="NZ_JAXBLV010000222.1"/>
</dbReference>
<reference evidence="3" key="1">
    <citation type="journal article" date="2023" name="Mar. Drugs">
        <title>Gemmata algarum, a Novel Planctomycete Isolated from an Algal Mat, Displays Antimicrobial Activity.</title>
        <authorList>
            <person name="Kumar G."/>
            <person name="Kallscheuer N."/>
            <person name="Kashif M."/>
            <person name="Ahamad S."/>
            <person name="Jagadeeshwari U."/>
            <person name="Pannikurungottu S."/>
            <person name="Haufschild T."/>
            <person name="Kabuu M."/>
            <person name="Sasikala C."/>
            <person name="Jogler C."/>
            <person name="Ramana C."/>
        </authorList>
    </citation>
    <scope>NUCLEOTIDE SEQUENCE [LARGE SCALE GENOMIC DNA]</scope>
    <source>
        <strain evidence="3">JC673</strain>
    </source>
</reference>